<feature type="transmembrane region" description="Helical" evidence="1">
    <location>
        <begin position="32"/>
        <end position="58"/>
    </location>
</feature>
<gene>
    <name evidence="2" type="ORF">J8TS2_16330</name>
</gene>
<organism evidence="2 3">
    <name type="scientific">Lederbergia ruris</name>
    <dbReference type="NCBI Taxonomy" id="217495"/>
    <lineage>
        <taxon>Bacteria</taxon>
        <taxon>Bacillati</taxon>
        <taxon>Bacillota</taxon>
        <taxon>Bacilli</taxon>
        <taxon>Bacillales</taxon>
        <taxon>Bacillaceae</taxon>
        <taxon>Lederbergia</taxon>
    </lineage>
</organism>
<protein>
    <recommendedName>
        <fullName evidence="4">DUF1146 domain-containing protein</fullName>
    </recommendedName>
</protein>
<keyword evidence="3" id="KW-1185">Reference proteome</keyword>
<accession>A0ABQ4KIN9</accession>
<name>A0ABQ4KIN9_9BACI</name>
<evidence type="ECO:0008006" key="4">
    <source>
        <dbReference type="Google" id="ProtNLM"/>
    </source>
</evidence>
<dbReference type="EMBL" id="BORB01000011">
    <property type="protein sequence ID" value="GIN57314.1"/>
    <property type="molecule type" value="Genomic_DNA"/>
</dbReference>
<sequence>MNLSIYLLKVKIFKLSERKDGMSKFKKQTIHIVLGIGIVVAIMAVKFMAGNMIARFLFN</sequence>
<evidence type="ECO:0000256" key="1">
    <source>
        <dbReference type="SAM" id="Phobius"/>
    </source>
</evidence>
<keyword evidence="1" id="KW-0472">Membrane</keyword>
<evidence type="ECO:0000313" key="2">
    <source>
        <dbReference type="EMBL" id="GIN57314.1"/>
    </source>
</evidence>
<keyword evidence="1" id="KW-0812">Transmembrane</keyword>
<dbReference type="Proteomes" id="UP000679950">
    <property type="component" value="Unassembled WGS sequence"/>
</dbReference>
<comment type="caution">
    <text evidence="2">The sequence shown here is derived from an EMBL/GenBank/DDBJ whole genome shotgun (WGS) entry which is preliminary data.</text>
</comment>
<proteinExistence type="predicted"/>
<evidence type="ECO:0000313" key="3">
    <source>
        <dbReference type="Proteomes" id="UP000679950"/>
    </source>
</evidence>
<keyword evidence="1" id="KW-1133">Transmembrane helix</keyword>
<reference evidence="2 3" key="1">
    <citation type="submission" date="2021-03" db="EMBL/GenBank/DDBJ databases">
        <title>Antimicrobial resistance genes in bacteria isolated from Japanese honey, and their potential for conferring macrolide and lincosamide resistance in the American foulbrood pathogen Paenibacillus larvae.</title>
        <authorList>
            <person name="Okamoto M."/>
            <person name="Kumagai M."/>
            <person name="Kanamori H."/>
            <person name="Takamatsu D."/>
        </authorList>
    </citation>
    <scope>NUCLEOTIDE SEQUENCE [LARGE SCALE GENOMIC DNA]</scope>
    <source>
        <strain evidence="2 3">J8TS2</strain>
    </source>
</reference>